<name>A0A926NYG6_9HYPH</name>
<evidence type="ECO:0000313" key="4">
    <source>
        <dbReference type="Proteomes" id="UP000598467"/>
    </source>
</evidence>
<dbReference type="Proteomes" id="UP000598467">
    <property type="component" value="Unassembled WGS sequence"/>
</dbReference>
<dbReference type="EMBL" id="JABFCZ010000005">
    <property type="protein sequence ID" value="MBD1545593.1"/>
    <property type="molecule type" value="Genomic_DNA"/>
</dbReference>
<evidence type="ECO:0000256" key="1">
    <source>
        <dbReference type="SAM" id="MobiDB-lite"/>
    </source>
</evidence>
<feature type="region of interest" description="Disordered" evidence="1">
    <location>
        <begin position="245"/>
        <end position="268"/>
    </location>
</feature>
<feature type="transmembrane region" description="Helical" evidence="2">
    <location>
        <begin position="77"/>
        <end position="97"/>
    </location>
</feature>
<reference evidence="3" key="1">
    <citation type="submission" date="2020-05" db="EMBL/GenBank/DDBJ databases">
        <title>Identification of trans-AT polyketide cluster in two marine bacteria, producers of a novel glutaramide-containing polyketide sesbanimide D and analogs.</title>
        <authorList>
            <person name="Kacar D."/>
            <person name="Rodriguez P."/>
            <person name="Canedo L."/>
            <person name="Gonzalez E."/>
            <person name="Galan B."/>
            <person name="De La Calle F."/>
            <person name="Garcia J.L."/>
        </authorList>
    </citation>
    <scope>NUCLEOTIDE SEQUENCE</scope>
    <source>
        <strain evidence="3">PHM038</strain>
    </source>
</reference>
<keyword evidence="2" id="KW-0472">Membrane</keyword>
<accession>A0A926NYG6</accession>
<evidence type="ECO:0000313" key="3">
    <source>
        <dbReference type="EMBL" id="MBD1545593.1"/>
    </source>
</evidence>
<evidence type="ECO:0008006" key="5">
    <source>
        <dbReference type="Google" id="ProtNLM"/>
    </source>
</evidence>
<evidence type="ECO:0000256" key="2">
    <source>
        <dbReference type="SAM" id="Phobius"/>
    </source>
</evidence>
<gene>
    <name evidence="3" type="ORF">HK439_04925</name>
</gene>
<keyword evidence="2" id="KW-1133">Transmembrane helix</keyword>
<sequence length="268" mass="28529">MNQDFPDWQTLNAYVDGELDATTAAAVAEAAGDDAEVAEQIAMLYQLKGVSHNATPEAPADLKDLMPAPMRSRRTPVSIAAVVAMLAVAVAAIWGALELESDQALPPELLASARTLHGQWLQTDASAAGEAQPTVLLAALSTFGRVPFVPDLSSTSLSIGLVTVADGPEGHMLHVGYRGTHGCHLSLFVVEGDAIPKAPQDIVQGSDETHSWRVRDLGYLLFAKGMDQSRFRLISEKVEAATRRNSPLDNAAQEQLAANKRQAESCHA</sequence>
<dbReference type="AlphaFoldDB" id="A0A926NYG6"/>
<organism evidence="3 4">
    <name type="scientific">Roseibium aggregatum</name>
    <dbReference type="NCBI Taxonomy" id="187304"/>
    <lineage>
        <taxon>Bacteria</taxon>
        <taxon>Pseudomonadati</taxon>
        <taxon>Pseudomonadota</taxon>
        <taxon>Alphaproteobacteria</taxon>
        <taxon>Hyphomicrobiales</taxon>
        <taxon>Stappiaceae</taxon>
        <taxon>Roseibium</taxon>
    </lineage>
</organism>
<protein>
    <recommendedName>
        <fullName evidence="5">Anti-sigma factor RsiW</fullName>
    </recommendedName>
</protein>
<comment type="caution">
    <text evidence="3">The sequence shown here is derived from an EMBL/GenBank/DDBJ whole genome shotgun (WGS) entry which is preliminary data.</text>
</comment>
<proteinExistence type="predicted"/>
<dbReference type="RefSeq" id="WP_190290274.1">
    <property type="nucleotide sequence ID" value="NZ_JABFCZ010000005.1"/>
</dbReference>
<keyword evidence="2" id="KW-0812">Transmembrane</keyword>